<evidence type="ECO:0000313" key="2">
    <source>
        <dbReference type="EMBL" id="KAK6731488.1"/>
    </source>
</evidence>
<protein>
    <submittedName>
        <fullName evidence="2">Uncharacterized protein</fullName>
    </submittedName>
</protein>
<organism evidence="2 3">
    <name type="scientific">Necator americanus</name>
    <name type="common">Human hookworm</name>
    <dbReference type="NCBI Taxonomy" id="51031"/>
    <lineage>
        <taxon>Eukaryota</taxon>
        <taxon>Metazoa</taxon>
        <taxon>Ecdysozoa</taxon>
        <taxon>Nematoda</taxon>
        <taxon>Chromadorea</taxon>
        <taxon>Rhabditida</taxon>
        <taxon>Rhabditina</taxon>
        <taxon>Rhabditomorpha</taxon>
        <taxon>Strongyloidea</taxon>
        <taxon>Ancylostomatidae</taxon>
        <taxon>Bunostominae</taxon>
        <taxon>Necator</taxon>
    </lineage>
</organism>
<sequence length="285" mass="33140">MIALKSAQRLPRGLTVEWMDGMRAQFSNVWLRDNSLHMRPALVHLDLNPCPQKVDLSGNCVALEWPPFLRAEFPSEFLRSHSRVQPGTNLCKTPNKMILTKPWRIQQRPTSNDMRHIGAMIWKEPLVINGTVWPHLQKIPSVVTVETRYNGARISLVDAVNALKRFAEEYPQYFRFMLDNPIEYQHAFFKASHQLANVDGNKIVSAVFNNDYRSSQMTTDNLDLFYRSLKSFYNICCEMQQEVYINSDELLVVDNSQMLIGAPAQWGREMRLQPHHLLHLFEKKK</sequence>
<dbReference type="InterPro" id="IPR042098">
    <property type="entry name" value="TauD-like_sf"/>
</dbReference>
<accession>A0ABR1BYX1</accession>
<gene>
    <name evidence="2" type="primary">Necator_chrI.g3889</name>
    <name evidence="2" type="ORF">RB195_007760</name>
</gene>
<dbReference type="EMBL" id="JAVFWL010000001">
    <property type="protein sequence ID" value="KAK6731488.1"/>
    <property type="molecule type" value="Genomic_DNA"/>
</dbReference>
<comment type="caution">
    <text evidence="2">The sequence shown here is derived from an EMBL/GenBank/DDBJ whole genome shotgun (WGS) entry which is preliminary data.</text>
</comment>
<dbReference type="Gene3D" id="3.60.130.10">
    <property type="entry name" value="Clavaminate synthase-like"/>
    <property type="match status" value="1"/>
</dbReference>
<keyword evidence="1" id="KW-0560">Oxidoreductase</keyword>
<keyword evidence="3" id="KW-1185">Reference proteome</keyword>
<evidence type="ECO:0000313" key="3">
    <source>
        <dbReference type="Proteomes" id="UP001303046"/>
    </source>
</evidence>
<proteinExistence type="predicted"/>
<reference evidence="2 3" key="1">
    <citation type="submission" date="2023-08" db="EMBL/GenBank/DDBJ databases">
        <title>A Necator americanus chromosomal reference genome.</title>
        <authorList>
            <person name="Ilik V."/>
            <person name="Petrzelkova K.J."/>
            <person name="Pardy F."/>
            <person name="Fuh T."/>
            <person name="Niatou-Singa F.S."/>
            <person name="Gouil Q."/>
            <person name="Baker L."/>
            <person name="Ritchie M.E."/>
            <person name="Jex A.R."/>
            <person name="Gazzola D."/>
            <person name="Li H."/>
            <person name="Toshio Fujiwara R."/>
            <person name="Zhan B."/>
            <person name="Aroian R.V."/>
            <person name="Pafco B."/>
            <person name="Schwarz E.M."/>
        </authorList>
    </citation>
    <scope>NUCLEOTIDE SEQUENCE [LARGE SCALE GENOMIC DNA]</scope>
    <source>
        <strain evidence="2 3">Aroian</strain>
        <tissue evidence="2">Whole animal</tissue>
    </source>
</reference>
<evidence type="ECO:0000256" key="1">
    <source>
        <dbReference type="ARBA" id="ARBA00023002"/>
    </source>
</evidence>
<name>A0ABR1BYX1_NECAM</name>
<dbReference type="Proteomes" id="UP001303046">
    <property type="component" value="Unassembled WGS sequence"/>
</dbReference>